<feature type="region of interest" description="Disordered" evidence="1">
    <location>
        <begin position="1"/>
        <end position="74"/>
    </location>
</feature>
<comment type="caution">
    <text evidence="2">The sequence shown here is derived from an EMBL/GenBank/DDBJ whole genome shotgun (WGS) entry which is preliminary data.</text>
</comment>
<evidence type="ECO:0000313" key="3">
    <source>
        <dbReference type="Proteomes" id="UP000028582"/>
    </source>
</evidence>
<proteinExistence type="predicted"/>
<accession>A0A080YYB6</accession>
<feature type="compositionally biased region" description="Basic and acidic residues" evidence="1">
    <location>
        <begin position="35"/>
        <end position="52"/>
    </location>
</feature>
<evidence type="ECO:0000256" key="1">
    <source>
        <dbReference type="SAM" id="MobiDB-lite"/>
    </source>
</evidence>
<dbReference type="Proteomes" id="UP000028582">
    <property type="component" value="Unassembled WGS sequence"/>
</dbReference>
<organism evidence="2 3">
    <name type="scientific">Phytophthora nicotianae P1976</name>
    <dbReference type="NCBI Taxonomy" id="1317066"/>
    <lineage>
        <taxon>Eukaryota</taxon>
        <taxon>Sar</taxon>
        <taxon>Stramenopiles</taxon>
        <taxon>Oomycota</taxon>
        <taxon>Peronosporomycetes</taxon>
        <taxon>Peronosporales</taxon>
        <taxon>Peronosporaceae</taxon>
        <taxon>Phytophthora</taxon>
    </lineage>
</organism>
<feature type="non-terminal residue" evidence="2">
    <location>
        <position position="230"/>
    </location>
</feature>
<dbReference type="AlphaFoldDB" id="A0A080YYB6"/>
<gene>
    <name evidence="2" type="ORF">F444_22254</name>
</gene>
<reference evidence="2 3" key="1">
    <citation type="submission" date="2013-11" db="EMBL/GenBank/DDBJ databases">
        <title>The Genome Sequence of Phytophthora parasitica P1976.</title>
        <authorList>
            <consortium name="The Broad Institute Genomics Platform"/>
            <person name="Russ C."/>
            <person name="Tyler B."/>
            <person name="Panabieres F."/>
            <person name="Shan W."/>
            <person name="Tripathy S."/>
            <person name="Grunwald N."/>
            <person name="Machado M."/>
            <person name="Johnson C.S."/>
            <person name="Walker B."/>
            <person name="Young S."/>
            <person name="Zeng Q."/>
            <person name="Gargeya S."/>
            <person name="Fitzgerald M."/>
            <person name="Haas B."/>
            <person name="Abouelleil A."/>
            <person name="Allen A.W."/>
            <person name="Alvarado L."/>
            <person name="Arachchi H.M."/>
            <person name="Berlin A.M."/>
            <person name="Chapman S.B."/>
            <person name="Gainer-Dewar J."/>
            <person name="Goldberg J."/>
            <person name="Griggs A."/>
            <person name="Gujja S."/>
            <person name="Hansen M."/>
            <person name="Howarth C."/>
            <person name="Imamovic A."/>
            <person name="Ireland A."/>
            <person name="Larimer J."/>
            <person name="McCowan C."/>
            <person name="Murphy C."/>
            <person name="Pearson M."/>
            <person name="Poon T.W."/>
            <person name="Priest M."/>
            <person name="Roberts A."/>
            <person name="Saif S."/>
            <person name="Shea T."/>
            <person name="Sisk P."/>
            <person name="Sykes S."/>
            <person name="Wortman J."/>
            <person name="Nusbaum C."/>
            <person name="Birren B."/>
        </authorList>
    </citation>
    <scope>NUCLEOTIDE SEQUENCE [LARGE SCALE GENOMIC DNA]</scope>
    <source>
        <strain evidence="2 3">P1976</strain>
    </source>
</reference>
<sequence length="230" mass="25318">MGTQSSTGSGPEATQVAGTAEESVEGLAVPPATEQNERDNLERDTVPDDTHFEVAQGVREPNEQPVSSSVSGYECESSSVDNLVNAEKERPIRPKWMVSKCTKKAGRVKVTVASRKTALNTCLKQTSLMVQAVGLGLEPSVGFLVEAVQSGVTYKHAVALRALTILQQNRKAKTTVFERRNKPETNPYTLRTVLPLRRIETGEAQVAQFQNRWYSDLETRMPQTGELCRQ</sequence>
<evidence type="ECO:0000313" key="2">
    <source>
        <dbReference type="EMBL" id="ETO59377.1"/>
    </source>
</evidence>
<protein>
    <submittedName>
        <fullName evidence="2">Uncharacterized protein</fullName>
    </submittedName>
</protein>
<name>A0A080YYB6_PHYNI</name>
<dbReference type="EMBL" id="ANJA01004117">
    <property type="protein sequence ID" value="ETO59377.1"/>
    <property type="molecule type" value="Genomic_DNA"/>
</dbReference>